<evidence type="ECO:0000259" key="2">
    <source>
        <dbReference type="PROSITE" id="PS50110"/>
    </source>
</evidence>
<gene>
    <name evidence="4" type="ORF">PAECIP111894_04225</name>
</gene>
<name>A0ABN8FLI8_9BACL</name>
<feature type="domain" description="Response regulatory" evidence="2">
    <location>
        <begin position="9"/>
        <end position="130"/>
    </location>
</feature>
<dbReference type="PROSITE" id="PS50110">
    <property type="entry name" value="RESPONSE_REGULATORY"/>
    <property type="match status" value="1"/>
</dbReference>
<dbReference type="SMART" id="SM00448">
    <property type="entry name" value="REC"/>
    <property type="match status" value="1"/>
</dbReference>
<feature type="modified residue" description="4-aspartylphosphate" evidence="1">
    <location>
        <position position="66"/>
    </location>
</feature>
<dbReference type="Pfam" id="PF00072">
    <property type="entry name" value="Response_reg"/>
    <property type="match status" value="1"/>
</dbReference>
<dbReference type="InterPro" id="IPR046947">
    <property type="entry name" value="LytR-like"/>
</dbReference>
<organism evidence="4 5">
    <name type="scientific">Paenibacillus pseudetheri</name>
    <dbReference type="NCBI Taxonomy" id="2897682"/>
    <lineage>
        <taxon>Bacteria</taxon>
        <taxon>Bacillati</taxon>
        <taxon>Bacillota</taxon>
        <taxon>Bacilli</taxon>
        <taxon>Bacillales</taxon>
        <taxon>Paenibacillaceae</taxon>
        <taxon>Paenibacillus</taxon>
    </lineage>
</organism>
<dbReference type="Proteomes" id="UP000838749">
    <property type="component" value="Unassembled WGS sequence"/>
</dbReference>
<evidence type="ECO:0000313" key="5">
    <source>
        <dbReference type="Proteomes" id="UP000838749"/>
    </source>
</evidence>
<dbReference type="PANTHER" id="PTHR37299">
    <property type="entry name" value="TRANSCRIPTIONAL REGULATOR-RELATED"/>
    <property type="match status" value="1"/>
</dbReference>
<reference evidence="4" key="1">
    <citation type="submission" date="2021-12" db="EMBL/GenBank/DDBJ databases">
        <authorList>
            <person name="Criscuolo A."/>
        </authorList>
    </citation>
    <scope>NUCLEOTIDE SEQUENCE</scope>
    <source>
        <strain evidence="4">CIP111894</strain>
    </source>
</reference>
<dbReference type="SMART" id="SM00850">
    <property type="entry name" value="LytTR"/>
    <property type="match status" value="1"/>
</dbReference>
<evidence type="ECO:0000259" key="3">
    <source>
        <dbReference type="PROSITE" id="PS50930"/>
    </source>
</evidence>
<keyword evidence="1" id="KW-0597">Phosphoprotein</keyword>
<proteinExistence type="predicted"/>
<dbReference type="EMBL" id="CAKMAB010000028">
    <property type="protein sequence ID" value="CAH1058052.1"/>
    <property type="molecule type" value="Genomic_DNA"/>
</dbReference>
<dbReference type="InterPro" id="IPR007492">
    <property type="entry name" value="LytTR_DNA-bd_dom"/>
</dbReference>
<evidence type="ECO:0008006" key="6">
    <source>
        <dbReference type="Google" id="ProtNLM"/>
    </source>
</evidence>
<feature type="domain" description="HTH LytTR-type" evidence="3">
    <location>
        <begin position="175"/>
        <end position="245"/>
    </location>
</feature>
<dbReference type="InterPro" id="IPR001789">
    <property type="entry name" value="Sig_transdc_resp-reg_receiver"/>
</dbReference>
<evidence type="ECO:0000313" key="4">
    <source>
        <dbReference type="EMBL" id="CAH1058052.1"/>
    </source>
</evidence>
<protein>
    <recommendedName>
        <fullName evidence="6">DNA-binding response regulator</fullName>
    </recommendedName>
</protein>
<keyword evidence="5" id="KW-1185">Reference proteome</keyword>
<dbReference type="PANTHER" id="PTHR37299:SF1">
    <property type="entry name" value="STAGE 0 SPORULATION PROTEIN A HOMOLOG"/>
    <property type="match status" value="1"/>
</dbReference>
<dbReference type="Pfam" id="PF04397">
    <property type="entry name" value="LytTR"/>
    <property type="match status" value="1"/>
</dbReference>
<sequence>MRGVSFLYRVAICDDEEKQRELVKSILITLSIKTNIDFEIELFGSGEQLVSHYERSETPFHILILDIEMGGINGIQTARKIRELNNLDEQIIFLTSYPEYMVESFDVMTFQYLIKPIAPSILEEKMIKIYQYFQALDKKFMVIKSTYEEIVLKYDDLISIQAAKSLTIKSKLHFITTNQTYESKGIISDYALALKGCNFLQIHRSIIINLLHVKKFSSGVVLMSNGLELPIGRSKINEVKDTYTKFMIMKVD</sequence>
<dbReference type="Gene3D" id="3.40.50.2300">
    <property type="match status" value="1"/>
</dbReference>
<evidence type="ECO:0000256" key="1">
    <source>
        <dbReference type="PROSITE-ProRule" id="PRU00169"/>
    </source>
</evidence>
<dbReference type="Gene3D" id="2.40.50.1020">
    <property type="entry name" value="LytTr DNA-binding domain"/>
    <property type="match status" value="1"/>
</dbReference>
<dbReference type="SUPFAM" id="SSF52172">
    <property type="entry name" value="CheY-like"/>
    <property type="match status" value="1"/>
</dbReference>
<dbReference type="InterPro" id="IPR011006">
    <property type="entry name" value="CheY-like_superfamily"/>
</dbReference>
<dbReference type="PROSITE" id="PS50930">
    <property type="entry name" value="HTH_LYTTR"/>
    <property type="match status" value="1"/>
</dbReference>
<accession>A0ABN8FLI8</accession>
<comment type="caution">
    <text evidence="4">The sequence shown here is derived from an EMBL/GenBank/DDBJ whole genome shotgun (WGS) entry which is preliminary data.</text>
</comment>